<evidence type="ECO:0000313" key="3">
    <source>
        <dbReference type="Proteomes" id="UP000177197"/>
    </source>
</evidence>
<dbReference type="InterPro" id="IPR011042">
    <property type="entry name" value="6-blade_b-propeller_TolB-like"/>
</dbReference>
<feature type="domain" description="Pyrroloquinoline quinone-dependent pyranose dehydrogenase beta-propeller" evidence="1">
    <location>
        <begin position="4"/>
        <end position="357"/>
    </location>
</feature>
<accession>A0A1F5CC48</accession>
<dbReference type="PANTHER" id="PTHR19328:SF53">
    <property type="entry name" value="MEMBRANE PROTEIN"/>
    <property type="match status" value="1"/>
</dbReference>
<protein>
    <recommendedName>
        <fullName evidence="1">Pyrroloquinoline quinone-dependent pyranose dehydrogenase beta-propeller domain-containing protein</fullName>
    </recommendedName>
</protein>
<dbReference type="InterPro" id="IPR054539">
    <property type="entry name" value="Beta-prop_PDH"/>
</dbReference>
<evidence type="ECO:0000313" key="2">
    <source>
        <dbReference type="EMBL" id="OGD40432.1"/>
    </source>
</evidence>
<dbReference type="EMBL" id="MEYV01000009">
    <property type="protein sequence ID" value="OGD40432.1"/>
    <property type="molecule type" value="Genomic_DNA"/>
</dbReference>
<name>A0A1F5CC48_9BACT</name>
<dbReference type="AlphaFoldDB" id="A0A1F5CC48"/>
<comment type="caution">
    <text evidence="2">The sequence shown here is derived from an EMBL/GenBank/DDBJ whole genome shotgun (WGS) entry which is preliminary data.</text>
</comment>
<sequence>MPLKLPAGFSISIFAKDLIAPRVIKFDPAGNLVASITSEGKVVVLPDKNGDGRADSEITILSGLNKPHGLAFKCNGEACKFYVAETDKVAVYDYDKNNLKAVNMKKLVNLPSGAGHFTRTIEFGPDNRLYVSIGSSCNVCNETDGRRAKIFSMNADGSDFKEYARGLRNAVFFTWSYVDGRMWATEMGRDYLGDYLPPDEINIISLSTPKVSGRNSIPNFGWPTCYGKNIHDTDFDKNTYIRNPCMEPFEAPSYIDLPAHSAPLGLAFVPEEGWPQEYWYNLFVSYHGSWNRTVPDGYKVVRMKLDAKGNYLGVEDFITGWLTPDNQALGRPVDILVQPGGMMYISDDKAGVIYRVTYFGDKRKE</sequence>
<dbReference type="Proteomes" id="UP000177197">
    <property type="component" value="Unassembled WGS sequence"/>
</dbReference>
<dbReference type="Pfam" id="PF22807">
    <property type="entry name" value="TrAA12"/>
    <property type="match status" value="1"/>
</dbReference>
<dbReference type="InterPro" id="IPR011041">
    <property type="entry name" value="Quinoprot_gluc/sorb_DH_b-prop"/>
</dbReference>
<gene>
    <name evidence="2" type="ORF">A3I30_01295</name>
</gene>
<dbReference type="SUPFAM" id="SSF50952">
    <property type="entry name" value="Soluble quinoprotein glucose dehydrogenase"/>
    <property type="match status" value="1"/>
</dbReference>
<dbReference type="Gene3D" id="2.120.10.30">
    <property type="entry name" value="TolB, C-terminal domain"/>
    <property type="match status" value="1"/>
</dbReference>
<reference evidence="2 3" key="1">
    <citation type="journal article" date="2016" name="Nat. Commun.">
        <title>Thousands of microbial genomes shed light on interconnected biogeochemical processes in an aquifer system.</title>
        <authorList>
            <person name="Anantharaman K."/>
            <person name="Brown C.T."/>
            <person name="Hug L.A."/>
            <person name="Sharon I."/>
            <person name="Castelle C.J."/>
            <person name="Probst A.J."/>
            <person name="Thomas B.C."/>
            <person name="Singh A."/>
            <person name="Wilkins M.J."/>
            <person name="Karaoz U."/>
            <person name="Brodie E.L."/>
            <person name="Williams K.H."/>
            <person name="Hubbard S.S."/>
            <person name="Banfield J.F."/>
        </authorList>
    </citation>
    <scope>NUCLEOTIDE SEQUENCE [LARGE SCALE GENOMIC DNA]</scope>
</reference>
<evidence type="ECO:0000259" key="1">
    <source>
        <dbReference type="Pfam" id="PF22807"/>
    </source>
</evidence>
<proteinExistence type="predicted"/>
<organism evidence="2 3">
    <name type="scientific">Candidatus Azambacteria bacterium RIFCSPLOWO2_02_FULL_44_14</name>
    <dbReference type="NCBI Taxonomy" id="1797306"/>
    <lineage>
        <taxon>Bacteria</taxon>
        <taxon>Candidatus Azamiibacteriota</taxon>
    </lineage>
</organism>
<dbReference type="PANTHER" id="PTHR19328">
    <property type="entry name" value="HEDGEHOG-INTERACTING PROTEIN"/>
    <property type="match status" value="1"/>
</dbReference>